<evidence type="ECO:0000313" key="1">
    <source>
        <dbReference type="EMBL" id="CAN0543237.1"/>
    </source>
</evidence>
<reference evidence="1" key="2">
    <citation type="submission" date="2025-03" db="EMBL/GenBank/DDBJ databases">
        <authorList>
            <consortium name="ELIXIR-Norway"/>
            <consortium name="Elixir Norway"/>
        </authorList>
    </citation>
    <scope>NUCLEOTIDE SEQUENCE</scope>
</reference>
<reference evidence="1" key="1">
    <citation type="submission" date="2023-05" db="EMBL/GenBank/DDBJ databases">
        <authorList>
            <consortium name="ELIXIR-Norway"/>
        </authorList>
    </citation>
    <scope>NUCLEOTIDE SEQUENCE</scope>
</reference>
<feature type="non-terminal residue" evidence="1">
    <location>
        <position position="68"/>
    </location>
</feature>
<evidence type="ECO:0000313" key="2">
    <source>
        <dbReference type="Proteomes" id="UP001162501"/>
    </source>
</evidence>
<accession>A0AC60A1N8</accession>
<organism evidence="1 2">
    <name type="scientific">Rangifer tarandus platyrhynchus</name>
    <name type="common">Svalbard reindeer</name>
    <dbReference type="NCBI Taxonomy" id="3082113"/>
    <lineage>
        <taxon>Eukaryota</taxon>
        <taxon>Metazoa</taxon>
        <taxon>Chordata</taxon>
        <taxon>Craniata</taxon>
        <taxon>Vertebrata</taxon>
        <taxon>Euteleostomi</taxon>
        <taxon>Mammalia</taxon>
        <taxon>Eutheria</taxon>
        <taxon>Laurasiatheria</taxon>
        <taxon>Artiodactyla</taxon>
        <taxon>Ruminantia</taxon>
        <taxon>Pecora</taxon>
        <taxon>Cervidae</taxon>
        <taxon>Odocoileinae</taxon>
        <taxon>Rangifer</taxon>
    </lineage>
</organism>
<feature type="non-terminal residue" evidence="1">
    <location>
        <position position="1"/>
    </location>
</feature>
<protein>
    <submittedName>
        <fullName evidence="1">Uncharacterized protein</fullName>
    </submittedName>
</protein>
<dbReference type="EMBL" id="OX596090">
    <property type="protein sequence ID" value="CAN0543237.1"/>
    <property type="molecule type" value="Genomic_DNA"/>
</dbReference>
<proteinExistence type="predicted"/>
<sequence length="68" mass="7803">ELSRVLIPYSPVLSTEEKLLSDDGLSRCQNEEGGRVFTMITLHGTLDFTVWLSLLIQSTYKFARVIQW</sequence>
<gene>
    <name evidence="1" type="ORF">MRATA1EN22A_LOCUS25646</name>
</gene>
<name>A0AC60A1N8_RANTA</name>
<dbReference type="Proteomes" id="UP001162501">
    <property type="component" value="Chromosome 6"/>
</dbReference>